<accession>A0AAN6MAZ6</accession>
<evidence type="ECO:0000313" key="2">
    <source>
        <dbReference type="EMBL" id="KAK3897099.1"/>
    </source>
</evidence>
<feature type="compositionally biased region" description="Pro residues" evidence="1">
    <location>
        <begin position="1"/>
        <end position="15"/>
    </location>
</feature>
<reference evidence="2" key="2">
    <citation type="submission" date="2023-05" db="EMBL/GenBank/DDBJ databases">
        <authorList>
            <consortium name="Lawrence Berkeley National Laboratory"/>
            <person name="Steindorff A."/>
            <person name="Hensen N."/>
            <person name="Bonometti L."/>
            <person name="Westerberg I."/>
            <person name="Brannstrom I.O."/>
            <person name="Guillou S."/>
            <person name="Cros-Aarteil S."/>
            <person name="Calhoun S."/>
            <person name="Haridas S."/>
            <person name="Kuo A."/>
            <person name="Mondo S."/>
            <person name="Pangilinan J."/>
            <person name="Riley R."/>
            <person name="Labutti K."/>
            <person name="Andreopoulos B."/>
            <person name="Lipzen A."/>
            <person name="Chen C."/>
            <person name="Yanf M."/>
            <person name="Daum C."/>
            <person name="Ng V."/>
            <person name="Clum A."/>
            <person name="Ohm R."/>
            <person name="Martin F."/>
            <person name="Silar P."/>
            <person name="Natvig D."/>
            <person name="Lalanne C."/>
            <person name="Gautier V."/>
            <person name="Ament-Velasquez S.L."/>
            <person name="Kruys A."/>
            <person name="Hutchinson M.I."/>
            <person name="Powell A.J."/>
            <person name="Barry K."/>
            <person name="Miller A.N."/>
            <person name="Grigoriev I.V."/>
            <person name="Debuchy R."/>
            <person name="Gladieux P."/>
            <person name="Thoren M.H."/>
            <person name="Johannesson H."/>
        </authorList>
    </citation>
    <scope>NUCLEOTIDE SEQUENCE</scope>
    <source>
        <strain evidence="2">CBS 103.79</strain>
    </source>
</reference>
<evidence type="ECO:0000313" key="3">
    <source>
        <dbReference type="Proteomes" id="UP001303889"/>
    </source>
</evidence>
<dbReference type="InterPro" id="IPR025213">
    <property type="entry name" value="Sim4_Fta2"/>
</dbReference>
<name>A0AAN6MAZ6_9PEZI</name>
<dbReference type="AlphaFoldDB" id="A0AAN6MAZ6"/>
<reference evidence="2" key="1">
    <citation type="journal article" date="2023" name="Mol. Phylogenet. Evol.">
        <title>Genome-scale phylogeny and comparative genomics of the fungal order Sordariales.</title>
        <authorList>
            <person name="Hensen N."/>
            <person name="Bonometti L."/>
            <person name="Westerberg I."/>
            <person name="Brannstrom I.O."/>
            <person name="Guillou S."/>
            <person name="Cros-Aarteil S."/>
            <person name="Calhoun S."/>
            <person name="Haridas S."/>
            <person name="Kuo A."/>
            <person name="Mondo S."/>
            <person name="Pangilinan J."/>
            <person name="Riley R."/>
            <person name="LaButti K."/>
            <person name="Andreopoulos B."/>
            <person name="Lipzen A."/>
            <person name="Chen C."/>
            <person name="Yan M."/>
            <person name="Daum C."/>
            <person name="Ng V."/>
            <person name="Clum A."/>
            <person name="Steindorff A."/>
            <person name="Ohm R.A."/>
            <person name="Martin F."/>
            <person name="Silar P."/>
            <person name="Natvig D.O."/>
            <person name="Lalanne C."/>
            <person name="Gautier V."/>
            <person name="Ament-Velasquez S.L."/>
            <person name="Kruys A."/>
            <person name="Hutchinson M.I."/>
            <person name="Powell A.J."/>
            <person name="Barry K."/>
            <person name="Miller A.N."/>
            <person name="Grigoriev I.V."/>
            <person name="Debuchy R."/>
            <person name="Gladieux P."/>
            <person name="Hiltunen Thoren M."/>
            <person name="Johannesson H."/>
        </authorList>
    </citation>
    <scope>NUCLEOTIDE SEQUENCE</scope>
    <source>
        <strain evidence="2">CBS 103.79</strain>
    </source>
</reference>
<protein>
    <submittedName>
        <fullName evidence="2">Kinetochore Sim4 complex subunit FTA2-domain-containing protein</fullName>
    </submittedName>
</protein>
<organism evidence="2 3">
    <name type="scientific">Staphylotrichum tortipilum</name>
    <dbReference type="NCBI Taxonomy" id="2831512"/>
    <lineage>
        <taxon>Eukaryota</taxon>
        <taxon>Fungi</taxon>
        <taxon>Dikarya</taxon>
        <taxon>Ascomycota</taxon>
        <taxon>Pezizomycotina</taxon>
        <taxon>Sordariomycetes</taxon>
        <taxon>Sordariomycetidae</taxon>
        <taxon>Sordariales</taxon>
        <taxon>Chaetomiaceae</taxon>
        <taxon>Staphylotrichum</taxon>
    </lineage>
</organism>
<gene>
    <name evidence="2" type="ORF">C8A05DRAFT_20066</name>
</gene>
<feature type="region of interest" description="Disordered" evidence="1">
    <location>
        <begin position="1"/>
        <end position="22"/>
    </location>
</feature>
<proteinExistence type="predicted"/>
<dbReference type="Pfam" id="PF13095">
    <property type="entry name" value="FTA2"/>
    <property type="match status" value="1"/>
</dbReference>
<comment type="caution">
    <text evidence="2">The sequence shown here is derived from an EMBL/GenBank/DDBJ whole genome shotgun (WGS) entry which is preliminary data.</text>
</comment>
<evidence type="ECO:0000256" key="1">
    <source>
        <dbReference type="SAM" id="MobiDB-lite"/>
    </source>
</evidence>
<sequence length="322" mass="36400">MPPHQAPLPSPPAPLPGVTGPKLAPFTPTAHADIEFIEFLGRENDKDSLVWKVEINGAGSFALKMFYFRHRDFLSDNQAMDLLRPLADPQLYVDYFDPFNCECRAYGRLKEENCEDLAIKAHGYLLLTPQQEADLAQKSERYSTLPCSLGDTDTLDGENFWGRFEQHYGLPVRAIVKDLASSAAYPTPTQAQGMWADLQVLHSLGIFVKDTHGGNYLTGKLVDFSRSWTMHHPAMDQIRFSTIQCLMLKELQQLLDHYYELANLGCIDPAAIPQDLEGFCSGDIDQYKNFPFAYNWLKWSTNADVDKAYVEQSMFVFDEAAP</sequence>
<dbReference type="Proteomes" id="UP001303889">
    <property type="component" value="Unassembled WGS sequence"/>
</dbReference>
<dbReference type="EMBL" id="MU856274">
    <property type="protein sequence ID" value="KAK3897099.1"/>
    <property type="molecule type" value="Genomic_DNA"/>
</dbReference>
<keyword evidence="3" id="KW-1185">Reference proteome</keyword>